<dbReference type="EMBL" id="KV722509">
    <property type="protein sequence ID" value="OCH86842.1"/>
    <property type="molecule type" value="Genomic_DNA"/>
</dbReference>
<evidence type="ECO:0000256" key="2">
    <source>
        <dbReference type="SAM" id="MobiDB-lite"/>
    </source>
</evidence>
<protein>
    <recommendedName>
        <fullName evidence="3">C2H2-type domain-containing protein</fullName>
    </recommendedName>
</protein>
<keyword evidence="1" id="KW-0863">Zinc-finger</keyword>
<organism evidence="4 5">
    <name type="scientific">Obba rivulosa</name>
    <dbReference type="NCBI Taxonomy" id="1052685"/>
    <lineage>
        <taxon>Eukaryota</taxon>
        <taxon>Fungi</taxon>
        <taxon>Dikarya</taxon>
        <taxon>Basidiomycota</taxon>
        <taxon>Agaricomycotina</taxon>
        <taxon>Agaricomycetes</taxon>
        <taxon>Polyporales</taxon>
        <taxon>Gelatoporiaceae</taxon>
        <taxon>Obba</taxon>
    </lineage>
</organism>
<feature type="region of interest" description="Disordered" evidence="2">
    <location>
        <begin position="1023"/>
        <end position="1070"/>
    </location>
</feature>
<feature type="region of interest" description="Disordered" evidence="2">
    <location>
        <begin position="836"/>
        <end position="907"/>
    </location>
</feature>
<dbReference type="OrthoDB" id="2757290at2759"/>
<feature type="region of interest" description="Disordered" evidence="2">
    <location>
        <begin position="373"/>
        <end position="395"/>
    </location>
</feature>
<evidence type="ECO:0000313" key="4">
    <source>
        <dbReference type="EMBL" id="OCH86842.1"/>
    </source>
</evidence>
<feature type="compositionally biased region" description="Low complexity" evidence="2">
    <location>
        <begin position="217"/>
        <end position="230"/>
    </location>
</feature>
<proteinExistence type="predicted"/>
<dbReference type="AlphaFoldDB" id="A0A8E2AUC1"/>
<accession>A0A8E2AUC1</accession>
<dbReference type="GO" id="GO:0008270">
    <property type="term" value="F:zinc ion binding"/>
    <property type="evidence" value="ECO:0007669"/>
    <property type="project" value="UniProtKB-KW"/>
</dbReference>
<feature type="compositionally biased region" description="Pro residues" evidence="2">
    <location>
        <begin position="200"/>
        <end position="216"/>
    </location>
</feature>
<feature type="compositionally biased region" description="Gly residues" evidence="2">
    <location>
        <begin position="1041"/>
        <end position="1053"/>
    </location>
</feature>
<feature type="compositionally biased region" description="Polar residues" evidence="2">
    <location>
        <begin position="877"/>
        <end position="888"/>
    </location>
</feature>
<feature type="region of interest" description="Disordered" evidence="2">
    <location>
        <begin position="956"/>
        <end position="996"/>
    </location>
</feature>
<evidence type="ECO:0000256" key="1">
    <source>
        <dbReference type="PROSITE-ProRule" id="PRU00042"/>
    </source>
</evidence>
<dbReference type="Proteomes" id="UP000250043">
    <property type="component" value="Unassembled WGS sequence"/>
</dbReference>
<keyword evidence="1" id="KW-0862">Zinc</keyword>
<dbReference type="PROSITE" id="PS00028">
    <property type="entry name" value="ZINC_FINGER_C2H2_1"/>
    <property type="match status" value="1"/>
</dbReference>
<dbReference type="InterPro" id="IPR013087">
    <property type="entry name" value="Znf_C2H2_type"/>
</dbReference>
<sequence>MKLRWLHGETSFPTLSAQTPASIVDADDAPMVDLAFVDDSAAFRSYENAPKLQPKMEELQPSRPPSRMHFVMAPPPAPLTDPTVWVPTAVHAPISWPPDIPSSMVHTFRANPLRAYAADATLLEPELPFQATGPLEMFEHHFQAKGYDAHDDQRLWVGQEDGRLPLISPYRSPEIKTRLDIRPSVSDTTALSSRHVLSPPSAPVHSPIPLPSPSPLASPSVSLSSSASLIQIRRSKRKTLDENQPPETPPAQSPKRRKRGKRQKKSALPLSLWSLNDPDNVVVYGQSGDLGICVEDGDITIEATQETNKGKMPLNGPLHIPPPTPRSPLRMEIQNCDQAQEPALQQVQDQSLPDSPLALSYHSGMSTDSISLQCWTDSPTPRSSHPPTPHSEHSSAYASCPEACFDCIQAEVAQISSELGLPASPAAQRFVSQPHLGARSAPARFPDRNSSLYAPDNSFAGSQNSVVGLGLYVHDRSATADDHTTLGLNVYPRENPASVSSSVDSFVQRQTPVHPDADGVDPAAYSPDCSFDSPIQQFPPRSQDRSLYASITTASSFAYSGHRSCYDVESQASHSRNDSLASSAEESLLFRDDGPPHTVSHPGDFSGYPDARPSSYSQMAQAADSSIYTMYPRQSVFVRSEHVMSRQPSHQEQYHQHEQREYNGLHGQVSNEHHLQHEIQQHENSQLPQGAQTQRTHYTQQSQPYAYHPQIWTDSQPYTYPPVAPPLMAVPYIGPFAAGACWQDRALPVHLPPVPRAALNYDPTPPMLQPPVPYRPPPVSPSLIHLTRRTPAPTVPSSAPLASPNVFIPAPPPAPLPLPLTEPVPESWSTLFATLKQARKHDEGESRRRQTRRVRRTDLQPTLNEEAVPASPLGQENAGTKTGAQDGSQVEDARQVPEPSQAENPAEHKCPLCARTFRLPNGLAIHLKWHWGMSRLDWKRGISKTGKTVERALASAQHAENAASTRMQPSPQVARSPDMISPPAAPPPPTHASGFAMPVIPLGTPHTGAGLFSLRSESEGLSLFGSPSGGPISPWTPRSGGSWGGNASAGGSNGAAFPAGASAGSVRSPPTWSEHLFGREDAEEPASPAVATLYHVQQQNAPGAETAAGEDAHCVAASASGHDARPTDPSFTPVPSFVVLHHVH</sequence>
<evidence type="ECO:0000259" key="3">
    <source>
        <dbReference type="PROSITE" id="PS50157"/>
    </source>
</evidence>
<keyword evidence="1" id="KW-0479">Metal-binding</keyword>
<evidence type="ECO:0000313" key="5">
    <source>
        <dbReference type="Proteomes" id="UP000250043"/>
    </source>
</evidence>
<gene>
    <name evidence="4" type="ORF">OBBRIDRAFT_890190</name>
</gene>
<feature type="compositionally biased region" description="Basic residues" evidence="2">
    <location>
        <begin position="254"/>
        <end position="265"/>
    </location>
</feature>
<feature type="domain" description="C2H2-type" evidence="3">
    <location>
        <begin position="908"/>
        <end position="935"/>
    </location>
</feature>
<feature type="region of interest" description="Disordered" evidence="2">
    <location>
        <begin position="511"/>
        <end position="532"/>
    </location>
</feature>
<feature type="region of interest" description="Disordered" evidence="2">
    <location>
        <begin position="178"/>
        <end position="271"/>
    </location>
</feature>
<feature type="region of interest" description="Disordered" evidence="2">
    <location>
        <begin position="570"/>
        <end position="619"/>
    </location>
</feature>
<keyword evidence="5" id="KW-1185">Reference proteome</keyword>
<reference evidence="4 5" key="1">
    <citation type="submission" date="2016-07" db="EMBL/GenBank/DDBJ databases">
        <title>Draft genome of the white-rot fungus Obba rivulosa 3A-2.</title>
        <authorList>
            <consortium name="DOE Joint Genome Institute"/>
            <person name="Miettinen O."/>
            <person name="Riley R."/>
            <person name="Acob R."/>
            <person name="Barry K."/>
            <person name="Cullen D."/>
            <person name="De Vries R."/>
            <person name="Hainaut M."/>
            <person name="Hatakka A."/>
            <person name="Henrissat B."/>
            <person name="Hilden K."/>
            <person name="Kuo R."/>
            <person name="Labutti K."/>
            <person name="Lipzen A."/>
            <person name="Makela M.R."/>
            <person name="Sandor L."/>
            <person name="Spatafora J.W."/>
            <person name="Grigoriev I.V."/>
            <person name="Hibbett D.S."/>
        </authorList>
    </citation>
    <scope>NUCLEOTIDE SEQUENCE [LARGE SCALE GENOMIC DNA]</scope>
    <source>
        <strain evidence="4 5">3A-2</strain>
    </source>
</reference>
<feature type="compositionally biased region" description="Polar residues" evidence="2">
    <location>
        <begin position="962"/>
        <end position="973"/>
    </location>
</feature>
<feature type="compositionally biased region" description="Low complexity" evidence="2">
    <location>
        <begin position="1054"/>
        <end position="1065"/>
    </location>
</feature>
<dbReference type="PROSITE" id="PS50157">
    <property type="entry name" value="ZINC_FINGER_C2H2_2"/>
    <property type="match status" value="1"/>
</dbReference>
<name>A0A8E2AUC1_9APHY</name>